<evidence type="ECO:0000256" key="3">
    <source>
        <dbReference type="ARBA" id="ARBA00022475"/>
    </source>
</evidence>
<feature type="transmembrane region" description="Helical" evidence="7">
    <location>
        <begin position="52"/>
        <end position="71"/>
    </location>
</feature>
<dbReference type="EMBL" id="DVMP01000013">
    <property type="protein sequence ID" value="HIU24980.1"/>
    <property type="molecule type" value="Genomic_DNA"/>
</dbReference>
<evidence type="ECO:0000256" key="7">
    <source>
        <dbReference type="SAM" id="Phobius"/>
    </source>
</evidence>
<feature type="transmembrane region" description="Helical" evidence="7">
    <location>
        <begin position="83"/>
        <end position="105"/>
    </location>
</feature>
<keyword evidence="4 7" id="KW-0812">Transmembrane</keyword>
<dbReference type="InterPro" id="IPR050171">
    <property type="entry name" value="MFS_Transporters"/>
</dbReference>
<dbReference type="PANTHER" id="PTHR23517:SF3">
    <property type="entry name" value="INTEGRAL MEMBRANE TRANSPORT PROTEIN"/>
    <property type="match status" value="1"/>
</dbReference>
<feature type="transmembrane region" description="Helical" evidence="7">
    <location>
        <begin position="341"/>
        <end position="361"/>
    </location>
</feature>
<feature type="transmembrane region" description="Helical" evidence="7">
    <location>
        <begin position="173"/>
        <end position="190"/>
    </location>
</feature>
<proteinExistence type="predicted"/>
<reference evidence="8" key="1">
    <citation type="submission" date="2020-10" db="EMBL/GenBank/DDBJ databases">
        <authorList>
            <person name="Gilroy R."/>
        </authorList>
    </citation>
    <scope>NUCLEOTIDE SEQUENCE</scope>
    <source>
        <strain evidence="8">ChiHcec3-6078</strain>
    </source>
</reference>
<organism evidence="8 9">
    <name type="scientific">Candidatus Allocopromorpha excrementigallinarum</name>
    <dbReference type="NCBI Taxonomy" id="2840742"/>
    <lineage>
        <taxon>Bacteria</taxon>
        <taxon>Bacillati</taxon>
        <taxon>Bacillota</taxon>
        <taxon>Clostridia</taxon>
        <taxon>Eubacteriales</taxon>
        <taxon>Eubacteriaceae</taxon>
        <taxon>Eubacteriaceae incertae sedis</taxon>
        <taxon>Candidatus Allocopromorpha</taxon>
    </lineage>
</organism>
<dbReference type="InterPro" id="IPR036259">
    <property type="entry name" value="MFS_trans_sf"/>
</dbReference>
<evidence type="ECO:0000256" key="5">
    <source>
        <dbReference type="ARBA" id="ARBA00022989"/>
    </source>
</evidence>
<dbReference type="GO" id="GO:0022857">
    <property type="term" value="F:transmembrane transporter activity"/>
    <property type="evidence" value="ECO:0007669"/>
    <property type="project" value="InterPro"/>
</dbReference>
<keyword evidence="3" id="KW-1003">Cell membrane</keyword>
<feature type="transmembrane region" description="Helical" evidence="7">
    <location>
        <begin position="219"/>
        <end position="246"/>
    </location>
</feature>
<dbReference type="InterPro" id="IPR011701">
    <property type="entry name" value="MFS"/>
</dbReference>
<feature type="transmembrane region" description="Helical" evidence="7">
    <location>
        <begin position="111"/>
        <end position="132"/>
    </location>
</feature>
<evidence type="ECO:0000256" key="6">
    <source>
        <dbReference type="ARBA" id="ARBA00023136"/>
    </source>
</evidence>
<dbReference type="Proteomes" id="UP000824090">
    <property type="component" value="Unassembled WGS sequence"/>
</dbReference>
<feature type="transmembrane region" description="Helical" evidence="7">
    <location>
        <begin position="309"/>
        <end position="329"/>
    </location>
</feature>
<dbReference type="AlphaFoldDB" id="A0A9D1L5K0"/>
<keyword evidence="5 7" id="KW-1133">Transmembrane helix</keyword>
<evidence type="ECO:0000313" key="9">
    <source>
        <dbReference type="Proteomes" id="UP000824090"/>
    </source>
</evidence>
<comment type="subcellular location">
    <subcellularLocation>
        <location evidence="1">Cell membrane</location>
        <topology evidence="1">Multi-pass membrane protein</topology>
    </subcellularLocation>
</comment>
<dbReference type="SUPFAM" id="SSF103473">
    <property type="entry name" value="MFS general substrate transporter"/>
    <property type="match status" value="1"/>
</dbReference>
<dbReference type="Pfam" id="PF07690">
    <property type="entry name" value="MFS_1"/>
    <property type="match status" value="1"/>
</dbReference>
<reference evidence="8" key="2">
    <citation type="journal article" date="2021" name="PeerJ">
        <title>Extensive microbial diversity within the chicken gut microbiome revealed by metagenomics and culture.</title>
        <authorList>
            <person name="Gilroy R."/>
            <person name="Ravi A."/>
            <person name="Getino M."/>
            <person name="Pursley I."/>
            <person name="Horton D.L."/>
            <person name="Alikhan N.F."/>
            <person name="Baker D."/>
            <person name="Gharbi K."/>
            <person name="Hall N."/>
            <person name="Watson M."/>
            <person name="Adriaenssens E.M."/>
            <person name="Foster-Nyarko E."/>
            <person name="Jarju S."/>
            <person name="Secka A."/>
            <person name="Antonio M."/>
            <person name="Oren A."/>
            <person name="Chaudhuri R.R."/>
            <person name="La Ragione R."/>
            <person name="Hildebrand F."/>
            <person name="Pallen M.J."/>
        </authorList>
    </citation>
    <scope>NUCLEOTIDE SEQUENCE</scope>
    <source>
        <strain evidence="8">ChiHcec3-6078</strain>
    </source>
</reference>
<feature type="transmembrane region" description="Helical" evidence="7">
    <location>
        <begin position="373"/>
        <end position="394"/>
    </location>
</feature>
<feature type="transmembrane region" description="Helical" evidence="7">
    <location>
        <begin position="144"/>
        <end position="167"/>
    </location>
</feature>
<dbReference type="GO" id="GO:0005886">
    <property type="term" value="C:plasma membrane"/>
    <property type="evidence" value="ECO:0007669"/>
    <property type="project" value="UniProtKB-SubCell"/>
</dbReference>
<keyword evidence="6 7" id="KW-0472">Membrane</keyword>
<evidence type="ECO:0000256" key="4">
    <source>
        <dbReference type="ARBA" id="ARBA00022692"/>
    </source>
</evidence>
<comment type="caution">
    <text evidence="8">The sequence shown here is derived from an EMBL/GenBank/DDBJ whole genome shotgun (WGS) entry which is preliminary data.</text>
</comment>
<evidence type="ECO:0000313" key="8">
    <source>
        <dbReference type="EMBL" id="HIU24980.1"/>
    </source>
</evidence>
<feature type="transmembrane region" description="Helical" evidence="7">
    <location>
        <begin position="285"/>
        <end position="303"/>
    </location>
</feature>
<protein>
    <submittedName>
        <fullName evidence="8">MFS transporter</fullName>
    </submittedName>
</protein>
<accession>A0A9D1L5K0</accession>
<gene>
    <name evidence="8" type="ORF">IAC50_00585</name>
</gene>
<sequence>MNTKVQKQNLGIMATVSLLSAFMIGQSHMMITPIFANISEQFPDLPYSTITWLSTAGSAVATVFTFISSAIAGKKIRYRTLTVLAAALVVLGGCAGAFCLDNFTALLISRLFLAAGFGTALSLVGGYVNAVYRDNPQKCASMQGYGNVVANGATVLYQLLAGFVAVVSLPGVFWLHLILLIPLVLCALFAPEPAKTAEEPEEKEVKIQENGAKDRIPGYAWAILIFNAVSWTFFNPVLTLISGLIADEGIGDSATSSIVSIMYTVGGVIAGLIFGIMFKKMKRAVSPVAQILWVLGMLVVVVSHSPAGLIAGFLIHGLGFYLVWPISLMHLGTVPESRQTLVIGLFATFLNIGAFASTPYIKLVENVTGNSDPRFCLIISTIGMAVSGLLWIIASARVNKNLKYE</sequence>
<evidence type="ECO:0000256" key="1">
    <source>
        <dbReference type="ARBA" id="ARBA00004651"/>
    </source>
</evidence>
<name>A0A9D1L5K0_9FIRM</name>
<evidence type="ECO:0000256" key="2">
    <source>
        <dbReference type="ARBA" id="ARBA00022448"/>
    </source>
</evidence>
<dbReference type="PANTHER" id="PTHR23517">
    <property type="entry name" value="RESISTANCE PROTEIN MDTM, PUTATIVE-RELATED-RELATED"/>
    <property type="match status" value="1"/>
</dbReference>
<feature type="transmembrane region" description="Helical" evidence="7">
    <location>
        <begin position="258"/>
        <end position="278"/>
    </location>
</feature>
<dbReference type="Gene3D" id="1.20.1250.20">
    <property type="entry name" value="MFS general substrate transporter like domains"/>
    <property type="match status" value="1"/>
</dbReference>
<keyword evidence="2" id="KW-0813">Transport</keyword>